<dbReference type="InterPro" id="IPR000620">
    <property type="entry name" value="EamA_dom"/>
</dbReference>
<keyword evidence="4 7" id="KW-1133">Transmembrane helix</keyword>
<evidence type="ECO:0000313" key="9">
    <source>
        <dbReference type="EMBL" id="NIA54050.1"/>
    </source>
</evidence>
<feature type="domain" description="EamA" evidence="8">
    <location>
        <begin position="73"/>
        <end position="182"/>
    </location>
</feature>
<feature type="transmembrane region" description="Helical" evidence="7">
    <location>
        <begin position="315"/>
        <end position="336"/>
    </location>
</feature>
<proteinExistence type="inferred from homology"/>
<evidence type="ECO:0000259" key="8">
    <source>
        <dbReference type="Pfam" id="PF00892"/>
    </source>
</evidence>
<feature type="transmembrane region" description="Helical" evidence="7">
    <location>
        <begin position="216"/>
        <end position="235"/>
    </location>
</feature>
<comment type="caution">
    <text evidence="9">The sequence shown here is derived from an EMBL/GenBank/DDBJ whole genome shotgun (WGS) entry which is preliminary data.</text>
</comment>
<feature type="transmembrane region" description="Helical" evidence="7">
    <location>
        <begin position="191"/>
        <end position="210"/>
    </location>
</feature>
<evidence type="ECO:0000256" key="4">
    <source>
        <dbReference type="ARBA" id="ARBA00022989"/>
    </source>
</evidence>
<feature type="transmembrane region" description="Helical" evidence="7">
    <location>
        <begin position="287"/>
        <end position="308"/>
    </location>
</feature>
<feature type="transmembrane region" description="Helical" evidence="7">
    <location>
        <begin position="342"/>
        <end position="362"/>
    </location>
</feature>
<feature type="transmembrane region" description="Helical" evidence="7">
    <location>
        <begin position="104"/>
        <end position="123"/>
    </location>
</feature>
<dbReference type="PANTHER" id="PTHR32322:SF2">
    <property type="entry name" value="EAMA DOMAIN-CONTAINING PROTEIN"/>
    <property type="match status" value="1"/>
</dbReference>
<dbReference type="EMBL" id="JAAQOM010000005">
    <property type="protein sequence ID" value="NIA54050.1"/>
    <property type="molecule type" value="Genomic_DNA"/>
</dbReference>
<dbReference type="InterPro" id="IPR037185">
    <property type="entry name" value="EmrE-like"/>
</dbReference>
<comment type="subcellular location">
    <subcellularLocation>
        <location evidence="1">Membrane</location>
        <topology evidence="1">Multi-pass membrane protein</topology>
    </subcellularLocation>
</comment>
<evidence type="ECO:0000256" key="1">
    <source>
        <dbReference type="ARBA" id="ARBA00004141"/>
    </source>
</evidence>
<sequence length="395" mass="41444">MLCALHAPHDGADAQCIILTFPCGNYLGRFDNGFEREQVNNPGAHAKTSRPATRTITAFRIGAPPVTAHNTFLGIAAGIVAGAFWGLVFLAPKLAADFPPLQLAAGRYLAYGLVAAVLVAPSWRRLRGALGWAEWRALAWLSFIGNILYYVLLAQAVQTGGVAMTAFVIGLLPLAVTLVGSRAQHAPSLRALLPSLACSAAGLVCISWQTLASSGWGSLTGLLCAGGALVSWTSYAVSNSRWLGRLGHVSAQDWSLLTGVVTGLEAIVLAVPAFYGDTLVHPGGEWLRFAGLAGAMALFCSALGNGLWNIASRALPLALTGQMIVFETIFASLYGYLWEGHWPTVFEGFALGLLVAGVVMCARAHRGEAPARAGSGDDLPTSKRDSGKLLKHGAL</sequence>
<comment type="similarity">
    <text evidence="2">Belongs to the EamA transporter family.</text>
</comment>
<evidence type="ECO:0000256" key="2">
    <source>
        <dbReference type="ARBA" id="ARBA00007362"/>
    </source>
</evidence>
<reference evidence="9 10" key="1">
    <citation type="submission" date="2020-03" db="EMBL/GenBank/DDBJ databases">
        <title>Genome sequence of strain Massilia sp. TW-1.</title>
        <authorList>
            <person name="Chaudhary D.K."/>
        </authorList>
    </citation>
    <scope>NUCLEOTIDE SEQUENCE [LARGE SCALE GENOMIC DNA]</scope>
    <source>
        <strain evidence="9 10">TW-1</strain>
    </source>
</reference>
<dbReference type="InterPro" id="IPR050638">
    <property type="entry name" value="AA-Vitamin_Transporters"/>
</dbReference>
<gene>
    <name evidence="9" type="ORF">HAV22_10390</name>
</gene>
<keyword evidence="3 7" id="KW-0812">Transmembrane</keyword>
<feature type="transmembrane region" description="Helical" evidence="7">
    <location>
        <begin position="72"/>
        <end position="92"/>
    </location>
</feature>
<feature type="transmembrane region" description="Helical" evidence="7">
    <location>
        <begin position="159"/>
        <end position="179"/>
    </location>
</feature>
<evidence type="ECO:0000256" key="3">
    <source>
        <dbReference type="ARBA" id="ARBA00022692"/>
    </source>
</evidence>
<organism evidence="9 10">
    <name type="scientific">Telluria antibiotica</name>
    <dbReference type="NCBI Taxonomy" id="2717319"/>
    <lineage>
        <taxon>Bacteria</taxon>
        <taxon>Pseudomonadati</taxon>
        <taxon>Pseudomonadota</taxon>
        <taxon>Betaproteobacteria</taxon>
        <taxon>Burkholderiales</taxon>
        <taxon>Oxalobacteraceae</taxon>
        <taxon>Telluria group</taxon>
        <taxon>Telluria</taxon>
    </lineage>
</organism>
<dbReference type="Pfam" id="PF00892">
    <property type="entry name" value="EamA"/>
    <property type="match status" value="2"/>
</dbReference>
<dbReference type="Proteomes" id="UP000716322">
    <property type="component" value="Unassembled WGS sequence"/>
</dbReference>
<dbReference type="PANTHER" id="PTHR32322">
    <property type="entry name" value="INNER MEMBRANE TRANSPORTER"/>
    <property type="match status" value="1"/>
</dbReference>
<name>A0ABX0P9R6_9BURK</name>
<feature type="transmembrane region" description="Helical" evidence="7">
    <location>
        <begin position="256"/>
        <end position="275"/>
    </location>
</feature>
<dbReference type="SUPFAM" id="SSF103481">
    <property type="entry name" value="Multidrug resistance efflux transporter EmrE"/>
    <property type="match status" value="2"/>
</dbReference>
<feature type="region of interest" description="Disordered" evidence="6">
    <location>
        <begin position="369"/>
        <end position="395"/>
    </location>
</feature>
<feature type="domain" description="EamA" evidence="8">
    <location>
        <begin position="220"/>
        <end position="360"/>
    </location>
</feature>
<accession>A0ABX0P9R6</accession>
<evidence type="ECO:0000256" key="7">
    <source>
        <dbReference type="SAM" id="Phobius"/>
    </source>
</evidence>
<evidence type="ECO:0000256" key="5">
    <source>
        <dbReference type="ARBA" id="ARBA00023136"/>
    </source>
</evidence>
<evidence type="ECO:0000313" key="10">
    <source>
        <dbReference type="Proteomes" id="UP000716322"/>
    </source>
</evidence>
<keyword evidence="10" id="KW-1185">Reference proteome</keyword>
<keyword evidence="5 7" id="KW-0472">Membrane</keyword>
<protein>
    <submittedName>
        <fullName evidence="9">DMT family transporter</fullName>
    </submittedName>
</protein>
<feature type="transmembrane region" description="Helical" evidence="7">
    <location>
        <begin position="135"/>
        <end position="153"/>
    </location>
</feature>
<evidence type="ECO:0000256" key="6">
    <source>
        <dbReference type="SAM" id="MobiDB-lite"/>
    </source>
</evidence>